<comment type="similarity">
    <text evidence="1 8 9">Belongs to the peptidase S8 family.</text>
</comment>
<dbReference type="InterPro" id="IPR023827">
    <property type="entry name" value="Peptidase_S8_Asp-AS"/>
</dbReference>
<keyword evidence="3 8" id="KW-0645">Protease</keyword>
<keyword evidence="4" id="KW-0732">Signal</keyword>
<keyword evidence="5 8" id="KW-0378">Hydrolase</keyword>
<dbReference type="EMBL" id="CP031769">
    <property type="protein sequence ID" value="AXR06553.1"/>
    <property type="molecule type" value="Genomic_DNA"/>
</dbReference>
<dbReference type="InterPro" id="IPR046450">
    <property type="entry name" value="PA_dom_sf"/>
</dbReference>
<dbReference type="InterPro" id="IPR010259">
    <property type="entry name" value="S8pro/Inhibitor_I9"/>
</dbReference>
<evidence type="ECO:0000259" key="11">
    <source>
        <dbReference type="Pfam" id="PF00082"/>
    </source>
</evidence>
<organism evidence="14 15">
    <name type="scientific">Salinimonas sediminis</name>
    <dbReference type="NCBI Taxonomy" id="2303538"/>
    <lineage>
        <taxon>Bacteria</taxon>
        <taxon>Pseudomonadati</taxon>
        <taxon>Pseudomonadota</taxon>
        <taxon>Gammaproteobacteria</taxon>
        <taxon>Alteromonadales</taxon>
        <taxon>Alteromonadaceae</taxon>
        <taxon>Alteromonas/Salinimonas group</taxon>
        <taxon>Salinimonas</taxon>
    </lineage>
</organism>
<dbReference type="OrthoDB" id="614750at2"/>
<feature type="domain" description="PA" evidence="12">
    <location>
        <begin position="513"/>
        <end position="604"/>
    </location>
</feature>
<feature type="active site" description="Charge relay system" evidence="7 8">
    <location>
        <position position="255"/>
    </location>
</feature>
<keyword evidence="15" id="KW-1185">Reference proteome</keyword>
<dbReference type="CDD" id="cd02120">
    <property type="entry name" value="PA_subtilisin_like"/>
    <property type="match status" value="1"/>
</dbReference>
<dbReference type="Pfam" id="PF22352">
    <property type="entry name" value="K319L-like_PKD"/>
    <property type="match status" value="1"/>
</dbReference>
<evidence type="ECO:0000256" key="8">
    <source>
        <dbReference type="PROSITE-ProRule" id="PRU01240"/>
    </source>
</evidence>
<dbReference type="KEGG" id="salm:D0Y50_09345"/>
<accession>A0A346NLZ6</accession>
<evidence type="ECO:0000256" key="6">
    <source>
        <dbReference type="ARBA" id="ARBA00022825"/>
    </source>
</evidence>
<dbReference type="PROSITE" id="PS51892">
    <property type="entry name" value="SUBTILASE"/>
    <property type="match status" value="1"/>
</dbReference>
<feature type="active site" description="Charge relay system" evidence="7 8">
    <location>
        <position position="333"/>
    </location>
</feature>
<evidence type="ECO:0000259" key="12">
    <source>
        <dbReference type="Pfam" id="PF02225"/>
    </source>
</evidence>
<dbReference type="SUPFAM" id="SSF52743">
    <property type="entry name" value="Subtilisin-like"/>
    <property type="match status" value="1"/>
</dbReference>
<dbReference type="Gene3D" id="3.40.50.200">
    <property type="entry name" value="Peptidase S8/S53 domain"/>
    <property type="match status" value="1"/>
</dbReference>
<dbReference type="Pfam" id="PF05922">
    <property type="entry name" value="Inhibitor_I9"/>
    <property type="match status" value="1"/>
</dbReference>
<dbReference type="Gene3D" id="2.60.120.380">
    <property type="match status" value="1"/>
</dbReference>
<evidence type="ECO:0000256" key="1">
    <source>
        <dbReference type="ARBA" id="ARBA00011073"/>
    </source>
</evidence>
<keyword evidence="2" id="KW-0964">Secreted</keyword>
<evidence type="ECO:0000313" key="15">
    <source>
        <dbReference type="Proteomes" id="UP000262073"/>
    </source>
</evidence>
<evidence type="ECO:0000256" key="3">
    <source>
        <dbReference type="ARBA" id="ARBA00022670"/>
    </source>
</evidence>
<dbReference type="PROSITE" id="PS00136">
    <property type="entry name" value="SUBTILASE_ASP"/>
    <property type="match status" value="1"/>
</dbReference>
<proteinExistence type="inferred from homology"/>
<dbReference type="SUPFAM" id="SSF52025">
    <property type="entry name" value="PA domain"/>
    <property type="match status" value="1"/>
</dbReference>
<evidence type="ECO:0000313" key="14">
    <source>
        <dbReference type="EMBL" id="AXR06553.1"/>
    </source>
</evidence>
<feature type="region of interest" description="Disordered" evidence="10">
    <location>
        <begin position="122"/>
        <end position="147"/>
    </location>
</feature>
<dbReference type="InterPro" id="IPR045051">
    <property type="entry name" value="SBT"/>
</dbReference>
<name>A0A346NLZ6_9ALTE</name>
<dbReference type="InterPro" id="IPR037045">
    <property type="entry name" value="S8pro/Inhibitor_I9_sf"/>
</dbReference>
<feature type="domain" description="Inhibitor I9" evidence="13">
    <location>
        <begin position="109"/>
        <end position="218"/>
    </location>
</feature>
<dbReference type="PANTHER" id="PTHR10795">
    <property type="entry name" value="PROPROTEIN CONVERTASE SUBTILISIN/KEXIN"/>
    <property type="match status" value="1"/>
</dbReference>
<evidence type="ECO:0000259" key="13">
    <source>
        <dbReference type="Pfam" id="PF05922"/>
    </source>
</evidence>
<evidence type="ECO:0000256" key="4">
    <source>
        <dbReference type="ARBA" id="ARBA00022729"/>
    </source>
</evidence>
<gene>
    <name evidence="14" type="ORF">D0Y50_09345</name>
</gene>
<dbReference type="InterPro" id="IPR035986">
    <property type="entry name" value="PKD_dom_sf"/>
</dbReference>
<keyword evidence="6 8" id="KW-0720">Serine protease</keyword>
<dbReference type="GO" id="GO:0006508">
    <property type="term" value="P:proteolysis"/>
    <property type="evidence" value="ECO:0007669"/>
    <property type="project" value="UniProtKB-KW"/>
</dbReference>
<reference evidence="14 15" key="1">
    <citation type="submission" date="2018-08" db="EMBL/GenBank/DDBJ databases">
        <title>Salinimonas sediminis sp. nov., a piezophilic bacterium isolated from a deep-sea sediment sample from the New Britain Trench.</title>
        <authorList>
            <person name="Cao J."/>
        </authorList>
    </citation>
    <scope>NUCLEOTIDE SEQUENCE [LARGE SCALE GENOMIC DNA]</scope>
    <source>
        <strain evidence="14 15">N102</strain>
    </source>
</reference>
<dbReference type="Pfam" id="PF02225">
    <property type="entry name" value="PA"/>
    <property type="match status" value="1"/>
</dbReference>
<dbReference type="Gene3D" id="2.60.40.10">
    <property type="entry name" value="Immunoglobulins"/>
    <property type="match status" value="1"/>
</dbReference>
<dbReference type="Gene3D" id="3.30.70.80">
    <property type="entry name" value="Peptidase S8 propeptide/proteinase inhibitor I9"/>
    <property type="match status" value="1"/>
</dbReference>
<dbReference type="Proteomes" id="UP000262073">
    <property type="component" value="Chromosome"/>
</dbReference>
<feature type="domain" description="Peptidase S8/S53" evidence="11">
    <location>
        <begin position="246"/>
        <end position="742"/>
    </location>
</feature>
<evidence type="ECO:0000256" key="9">
    <source>
        <dbReference type="RuleBase" id="RU003355"/>
    </source>
</evidence>
<dbReference type="InterPro" id="IPR023828">
    <property type="entry name" value="Peptidase_S8_Ser-AS"/>
</dbReference>
<protein>
    <submittedName>
        <fullName evidence="14">Peptidase S8</fullName>
    </submittedName>
</protein>
<dbReference type="InterPro" id="IPR036852">
    <property type="entry name" value="Peptidase_S8/S53_dom_sf"/>
</dbReference>
<sequence length="1565" mass="165620">MYTKENIPIWQGFHDSFRIRLLLSSLLKCSRQLGTCSRRMCVKLSSLSFVAIGLLYASAGSAAPSASTIPALSGIPVSINKSAAKNQQLTPVTGPAAALADSSADSQIYIVQFDDLPVARQPGLRNASPRSVSATRKGRSMPRLNPQHASVQAYQRQLEQTQLQQVDNITRLVGKIEVVSRYQYALNGMAIKATPAQISHIRHMPGVQQVHLDYKRKLNTDTGPILIGAQPVWEGQLDNGAAANLGEGITIAVLDTGINTDHRSFADVGDDGYDHTNPLGSGVYLGDCAQQYPDLCNDKLIGVVSYPDITNAYSDAEVFTPELAPTGEDYNGHGSHVAATAAGNVLYEVKEVFPDGGAQASDGIESGFVYSRISGVAPHANLVSYQVCLPGETDDTYNGCYDSAIVKAIDDAVASGVVDIINFSVSGGGDPWSGAVNTAWLNAHEAGVFSSHSASNDGPATYTTDKHAPWLTVVGASSHGRLIDYSKQLTNFEGGLTPLSPITGSSNTAALSGAIVYAGDYANANNPGADPAQCLEPYPAGTFDGQIVVCDRGDIARIQKAKNVQAGGAAGFVLANVADGADNLANDTYVIPGIHITAADASRLRDWLALGSGHSATITAATGGITIDDDQADIMADFSSRGPNSSISTLTPHLTAPGVDVYAAFSDEHYGHDETGPAPADFAYLSGTSMASPHVAGAAALVANAHPDWSVDEIRSALMMTANTAVTTDGQTPADWFAMGAGRVQVDDAIRASLVMHETTARYTAANPDLGGEPRALNMPAVVDANCFTTCTWTRTVTATQSGTWSAQTQSLTEAFELTVVPASFTLSEGQTQQLTITMNAAALQNNVWGYGTVRLITDNSPELHIPVVGFASNGTVPDTVNIEAHRNYDSYVLKDIFTVDIEDFAATAYGLVASTKIEDRLAADSNNSSLFDDIADGIYTHTVVVNEQDIRLVAEVTNASSPDIDLYLARDDNGNGVPEESELVAQSTAFDSNEYISLEYPAAGTYFILVQNYAGSGAQADDFTLHYAVVDNTPSDNFSVEGPAQAAAMAEFDLRLFWQLPDAQRDERYYGAFELGSNSDNPNNIGLTQVDLVREQDDVYLSSPAPGRYSVGDVVDFAVNVITNETTEDRRYAISAVLPDTLQLDADSVGSGGEVTGNTISWDILQPSVQQPDALFAVSQAQNDNQCALTASSIAQSSAKAYTFDTATDYASFAVNMRYLDQPVSQLTVARNGFVSFADELTAGARLAAQLPSPALPNAVVAPLWAQLDSDEMTSVSVQQGTDAILITWQDLLDVNNNRASMQLWLAQLSESSASAGSRAMQQQSAQTTPTLVVRYLTVADNTHGVAGFEDFEGKRGMGFSLADYGVSEGSAVCYYPLNAEIQVVADLGFSAQIKAGAPVGPFAINVTSQVTNIEGTESETAALYSGVQVEGSPEVTINGRKQAALSVSGRQTQTLSAEASDPNNDTLRFVWSVPQNSALTLSNSTSSTVSFTTPLVTSQTQYTLTVTVTDNYGNSDSAEAVITVSPEQTVANSSSSSSSGGGALVWVFLLLPIALWRRLKRQR</sequence>
<dbReference type="InterPro" id="IPR015500">
    <property type="entry name" value="Peptidase_S8_subtilisin-rel"/>
</dbReference>
<dbReference type="Gene3D" id="3.50.30.30">
    <property type="match status" value="1"/>
</dbReference>
<evidence type="ECO:0000256" key="5">
    <source>
        <dbReference type="ARBA" id="ARBA00022801"/>
    </source>
</evidence>
<dbReference type="SUPFAM" id="SSF49299">
    <property type="entry name" value="PKD domain"/>
    <property type="match status" value="1"/>
</dbReference>
<evidence type="ECO:0000256" key="2">
    <source>
        <dbReference type="ARBA" id="ARBA00022525"/>
    </source>
</evidence>
<dbReference type="Pfam" id="PF00082">
    <property type="entry name" value="Peptidase_S8"/>
    <property type="match status" value="1"/>
</dbReference>
<evidence type="ECO:0000256" key="7">
    <source>
        <dbReference type="PIRSR" id="PIRSR615500-1"/>
    </source>
</evidence>
<dbReference type="PROSITE" id="PS00138">
    <property type="entry name" value="SUBTILASE_SER"/>
    <property type="match status" value="1"/>
</dbReference>
<dbReference type="InterPro" id="IPR013783">
    <property type="entry name" value="Ig-like_fold"/>
</dbReference>
<dbReference type="InterPro" id="IPR003137">
    <property type="entry name" value="PA_domain"/>
</dbReference>
<feature type="active site" description="Charge relay system" evidence="7 8">
    <location>
        <position position="689"/>
    </location>
</feature>
<dbReference type="InterPro" id="IPR000209">
    <property type="entry name" value="Peptidase_S8/S53_dom"/>
</dbReference>
<dbReference type="PRINTS" id="PR00723">
    <property type="entry name" value="SUBTILISIN"/>
</dbReference>
<dbReference type="GO" id="GO:0004252">
    <property type="term" value="F:serine-type endopeptidase activity"/>
    <property type="evidence" value="ECO:0007669"/>
    <property type="project" value="UniProtKB-UniRule"/>
</dbReference>
<evidence type="ECO:0000256" key="10">
    <source>
        <dbReference type="SAM" id="MobiDB-lite"/>
    </source>
</evidence>